<proteinExistence type="predicted"/>
<feature type="region of interest" description="Disordered" evidence="1">
    <location>
        <begin position="1083"/>
        <end position="1114"/>
    </location>
</feature>
<comment type="caution">
    <text evidence="3">The sequence shown here is derived from an EMBL/GenBank/DDBJ whole genome shotgun (WGS) entry which is preliminary data.</text>
</comment>
<feature type="compositionally biased region" description="Basic and acidic residues" evidence="1">
    <location>
        <begin position="432"/>
        <end position="444"/>
    </location>
</feature>
<feature type="region of interest" description="Disordered" evidence="1">
    <location>
        <begin position="1023"/>
        <end position="1042"/>
    </location>
</feature>
<feature type="region of interest" description="Disordered" evidence="1">
    <location>
        <begin position="411"/>
        <end position="473"/>
    </location>
</feature>
<feature type="compositionally biased region" description="Basic and acidic residues" evidence="1">
    <location>
        <begin position="1128"/>
        <end position="1151"/>
    </location>
</feature>
<feature type="domain" description="G-patch" evidence="2">
    <location>
        <begin position="683"/>
        <end position="729"/>
    </location>
</feature>
<evidence type="ECO:0000256" key="1">
    <source>
        <dbReference type="SAM" id="MobiDB-lite"/>
    </source>
</evidence>
<dbReference type="EMBL" id="JBEUOH010000028">
    <property type="protein sequence ID" value="KAL0859095.1"/>
    <property type="molecule type" value="Genomic_DNA"/>
</dbReference>
<feature type="compositionally biased region" description="Basic and acidic residues" evidence="1">
    <location>
        <begin position="160"/>
        <end position="170"/>
    </location>
</feature>
<name>A0ABR3H3F6_LOXSC</name>
<feature type="compositionally biased region" description="Basic and acidic residues" evidence="1">
    <location>
        <begin position="1048"/>
        <end position="1069"/>
    </location>
</feature>
<feature type="compositionally biased region" description="Low complexity" evidence="1">
    <location>
        <begin position="1100"/>
        <end position="1110"/>
    </location>
</feature>
<feature type="compositionally biased region" description="Basic and acidic residues" evidence="1">
    <location>
        <begin position="1087"/>
        <end position="1098"/>
    </location>
</feature>
<evidence type="ECO:0000313" key="3">
    <source>
        <dbReference type="EMBL" id="KAL0859095.1"/>
    </source>
</evidence>
<protein>
    <recommendedName>
        <fullName evidence="2">G-patch domain-containing protein</fullName>
    </recommendedName>
</protein>
<dbReference type="InterPro" id="IPR000467">
    <property type="entry name" value="G_patch_dom"/>
</dbReference>
<dbReference type="InterPro" id="IPR031961">
    <property type="entry name" value="DUF4780"/>
</dbReference>
<evidence type="ECO:0000259" key="2">
    <source>
        <dbReference type="PROSITE" id="PS50174"/>
    </source>
</evidence>
<gene>
    <name evidence="3" type="ORF">ABMA27_010938</name>
</gene>
<feature type="compositionally biased region" description="Pro residues" evidence="1">
    <location>
        <begin position="738"/>
        <end position="753"/>
    </location>
</feature>
<feature type="region of interest" description="Disordered" evidence="1">
    <location>
        <begin position="727"/>
        <end position="761"/>
    </location>
</feature>
<organism evidence="3 4">
    <name type="scientific">Loxostege sticticalis</name>
    <name type="common">Beet webworm moth</name>
    <dbReference type="NCBI Taxonomy" id="481309"/>
    <lineage>
        <taxon>Eukaryota</taxon>
        <taxon>Metazoa</taxon>
        <taxon>Ecdysozoa</taxon>
        <taxon>Arthropoda</taxon>
        <taxon>Hexapoda</taxon>
        <taxon>Insecta</taxon>
        <taxon>Pterygota</taxon>
        <taxon>Neoptera</taxon>
        <taxon>Endopterygota</taxon>
        <taxon>Lepidoptera</taxon>
        <taxon>Glossata</taxon>
        <taxon>Ditrysia</taxon>
        <taxon>Pyraloidea</taxon>
        <taxon>Crambidae</taxon>
        <taxon>Pyraustinae</taxon>
        <taxon>Loxostege</taxon>
    </lineage>
</organism>
<feature type="region of interest" description="Disordered" evidence="1">
    <location>
        <begin position="1128"/>
        <end position="1158"/>
    </location>
</feature>
<feature type="compositionally biased region" description="Polar residues" evidence="1">
    <location>
        <begin position="417"/>
        <end position="430"/>
    </location>
</feature>
<feature type="compositionally biased region" description="Polar residues" evidence="1">
    <location>
        <begin position="445"/>
        <end position="473"/>
    </location>
</feature>
<dbReference type="Proteomes" id="UP001549920">
    <property type="component" value="Unassembled WGS sequence"/>
</dbReference>
<accession>A0ABR3H3F6</accession>
<keyword evidence="4" id="KW-1185">Reference proteome</keyword>
<reference evidence="3 4" key="1">
    <citation type="submission" date="2024-06" db="EMBL/GenBank/DDBJ databases">
        <title>A chromosome-level genome assembly of beet webworm, Loxostege sticticalis.</title>
        <authorList>
            <person name="Zhang Y."/>
        </authorList>
    </citation>
    <scope>NUCLEOTIDE SEQUENCE [LARGE SCALE GENOMIC DNA]</scope>
    <source>
        <strain evidence="3">AQ026</strain>
        <tissue evidence="3">Whole body</tissue>
    </source>
</reference>
<dbReference type="PROSITE" id="PS50174">
    <property type="entry name" value="G_PATCH"/>
    <property type="match status" value="1"/>
</dbReference>
<evidence type="ECO:0000313" key="4">
    <source>
        <dbReference type="Proteomes" id="UP001549920"/>
    </source>
</evidence>
<feature type="region of interest" description="Disordered" evidence="1">
    <location>
        <begin position="1048"/>
        <end position="1070"/>
    </location>
</feature>
<feature type="region of interest" description="Disordered" evidence="1">
    <location>
        <begin position="148"/>
        <end position="170"/>
    </location>
</feature>
<sequence>MRKMNKLGCNRNKKEDEEPNPKTLHLVKLVQLIEPKILAYYLEQVSIFLKNKKKDLWFPLISPNLDAFLVRMIQDTQNLKGLLHVLDDRNRELAEDIIETIEANRKLYTVVHSYANSNTDKNILVYRKVVDAKPSESSVFDRIERMCNASPVNGSPPDETVERKPPDNTRRSTFPLSFKLQWINATMSFIKDTSVDCLEYPDMSIEQAEFVYSLIRQKKTDNDTDPSIQSVYVPMKKALKDFNVDNEFKATFTYLCGDKVRLSLEKLPLNNNNMKQKPELNGNSNPLDLDNLTKAQKNLARKTNMVKLLEPSFIRTALQMILDFIHEDTEASIVFRNANEEQCAFLQSALAMAKARKLHGVFDEDSRNLLRKIAKLLSTCQYFDLKIDVAKMDRNTSLRTVSLIKTPKEEFRAPTFGPSSENPASRSPSVESMDRKFASSERLNRTLTTSTAHNNAQTTHNGKVSPKCQTTNNIKTEKDLKDFQNTNIKIKKEEITENTTVKKEDTKTAPSICIPNGVETIENKTQVKAEKEKIPDIEQKPTKDSSKSVDTVDFKTISKKTIEPAIKSNSSKSVDTVDTSIDKKITEQAKAINNDNKSTLDGLKPAGTIDVKTIDTNDKKSALDGLKPAGTVDVQTIDKKTIEQEKSTNNKAINPVQALRDRSEGKLGLRKTRLIEGLSTPLESDVAMRMMRQMGWAGGALGARGEGLLEPVMPAIHLKAGAGLGHVVPKKEPKAKPQKPPPLKPAQPQPQPEKPQNQVKPLSKTIHCHKPPNIRLDLLRHIFLLVTEEAQERVIVYSTKLAKKEMKFLENTIKVLLRRGALIFNDDLMQNVYDRIKETMVSEPELQLSCFIGGDKRSFVITKSLQKVDTVQKIATPITIINANVEMVTSIARKYLNAEIITPEIITILGKQISPNASTKSAKSLGHKIIILNTILDLISSDDTEKNIKFEYQMTCKKVTYVKEVLSSLNVRGKWAHSTSFESYLAMKMIEAMKDKMYVAALFGSNNQHLTFQKIIHQSRVSNSSAEPKVNSVEPKNNNNNNVVYKEIKENDKNDVSNVNDKDNAKNDAKTVNNNDIIVISDSDDSESVKKGSGKSDAKGVGSSQNSSFESEFEKEIKEVQKAISDADKEEIKVDDKKTSEEAKKDDEKPTECSNGACSKRLRSNSDDSIKNQKKNKINESIKYLGIAPDSYPMENVGVDEIITFQNKICEKLDKNNEKPLLECLGIKNGAIIYCCHNEFGRFLIESVANDMNLKTINITNLYKNRKYKMKARINSYVEVDLKNLLNKVEDYNVGLKTDLWSVTNVQGGTGHVTISLEIDEKSFDFISENNFSIFAGVDKLRFNVSWD</sequence>
<feature type="compositionally biased region" description="Low complexity" evidence="1">
    <location>
        <begin position="1029"/>
        <end position="1042"/>
    </location>
</feature>
<dbReference type="Pfam" id="PF01585">
    <property type="entry name" value="G-patch"/>
    <property type="match status" value="1"/>
</dbReference>
<dbReference type="SMART" id="SM00443">
    <property type="entry name" value="G_patch"/>
    <property type="match status" value="1"/>
</dbReference>
<dbReference type="Pfam" id="PF16012">
    <property type="entry name" value="DUF4780"/>
    <property type="match status" value="1"/>
</dbReference>